<accession>A0ABU3MEL1</accession>
<dbReference type="RefSeq" id="WP_314282012.1">
    <property type="nucleotide sequence ID" value="NZ_JAVVDO010000012.1"/>
</dbReference>
<dbReference type="PANTHER" id="PTHR11014">
    <property type="entry name" value="PEPTIDASE M20 FAMILY MEMBER"/>
    <property type="match status" value="1"/>
</dbReference>
<dbReference type="SUPFAM" id="SSF53187">
    <property type="entry name" value="Zn-dependent exopeptidases"/>
    <property type="match status" value="1"/>
</dbReference>
<dbReference type="Pfam" id="PF01546">
    <property type="entry name" value="Peptidase_M20"/>
    <property type="match status" value="1"/>
</dbReference>
<evidence type="ECO:0000256" key="1">
    <source>
        <dbReference type="ARBA" id="ARBA00022801"/>
    </source>
</evidence>
<dbReference type="InterPro" id="IPR011650">
    <property type="entry name" value="Peptidase_M20_dimer"/>
</dbReference>
<evidence type="ECO:0000313" key="3">
    <source>
        <dbReference type="EMBL" id="MDT8331306.1"/>
    </source>
</evidence>
<dbReference type="NCBIfam" id="TIGR01891">
    <property type="entry name" value="amidohydrolases"/>
    <property type="match status" value="1"/>
</dbReference>
<dbReference type="Gene3D" id="3.40.630.10">
    <property type="entry name" value="Zn peptidases"/>
    <property type="match status" value="1"/>
</dbReference>
<organism evidence="3 4">
    <name type="scientific">Roseomonas gilardii</name>
    <dbReference type="NCBI Taxonomy" id="257708"/>
    <lineage>
        <taxon>Bacteria</taxon>
        <taxon>Pseudomonadati</taxon>
        <taxon>Pseudomonadota</taxon>
        <taxon>Alphaproteobacteria</taxon>
        <taxon>Acetobacterales</taxon>
        <taxon>Roseomonadaceae</taxon>
        <taxon>Roseomonas</taxon>
    </lineage>
</organism>
<dbReference type="PANTHER" id="PTHR11014:SF63">
    <property type="entry name" value="METALLOPEPTIDASE, PUTATIVE (AFU_ORTHOLOGUE AFUA_6G09600)-RELATED"/>
    <property type="match status" value="1"/>
</dbReference>
<keyword evidence="4" id="KW-1185">Reference proteome</keyword>
<dbReference type="InterPro" id="IPR017439">
    <property type="entry name" value="Amidohydrolase"/>
</dbReference>
<dbReference type="SUPFAM" id="SSF55031">
    <property type="entry name" value="Bacterial exopeptidase dimerisation domain"/>
    <property type="match status" value="1"/>
</dbReference>
<keyword evidence="1" id="KW-0378">Hydrolase</keyword>
<dbReference type="InterPro" id="IPR002933">
    <property type="entry name" value="Peptidase_M20"/>
</dbReference>
<dbReference type="Proteomes" id="UP001258945">
    <property type="component" value="Unassembled WGS sequence"/>
</dbReference>
<dbReference type="EMBL" id="JAVVDO010000012">
    <property type="protein sequence ID" value="MDT8331306.1"/>
    <property type="molecule type" value="Genomic_DNA"/>
</dbReference>
<dbReference type="InterPro" id="IPR036264">
    <property type="entry name" value="Bact_exopeptidase_dim_dom"/>
</dbReference>
<gene>
    <name evidence="3" type="ORF">RQ831_09590</name>
</gene>
<dbReference type="PIRSF" id="PIRSF005962">
    <property type="entry name" value="Pept_M20D_amidohydro"/>
    <property type="match status" value="1"/>
</dbReference>
<comment type="caution">
    <text evidence="3">The sequence shown here is derived from an EMBL/GenBank/DDBJ whole genome shotgun (WGS) entry which is preliminary data.</text>
</comment>
<reference evidence="3 4" key="1">
    <citation type="journal article" date="2019" name="Microb. Pathog.">
        <title>Comparison of VITEK 2, MALDI-TOF MS, 16S rRNA gene sequencing, and whole-genome sequencing for identification of Roseomonas mucosa.</title>
        <authorList>
            <person name="Rudolph W.W."/>
            <person name="Gunzer F."/>
            <person name="Trauth M."/>
            <person name="Bunk B."/>
            <person name="Bigge R."/>
            <person name="Schrottner P."/>
        </authorList>
    </citation>
    <scope>NUCLEOTIDE SEQUENCE [LARGE SCALE GENOMIC DNA]</scope>
    <source>
        <strain evidence="3 4">DSM 103800</strain>
    </source>
</reference>
<name>A0ABU3MEL1_9PROT</name>
<evidence type="ECO:0000259" key="2">
    <source>
        <dbReference type="Pfam" id="PF07687"/>
    </source>
</evidence>
<dbReference type="Gene3D" id="3.30.70.360">
    <property type="match status" value="1"/>
</dbReference>
<evidence type="ECO:0000313" key="4">
    <source>
        <dbReference type="Proteomes" id="UP001258945"/>
    </source>
</evidence>
<feature type="domain" description="Peptidase M20 dimerisation" evidence="2">
    <location>
        <begin position="200"/>
        <end position="290"/>
    </location>
</feature>
<dbReference type="Pfam" id="PF07687">
    <property type="entry name" value="M20_dimer"/>
    <property type="match status" value="1"/>
</dbReference>
<protein>
    <submittedName>
        <fullName evidence="3">Amidohydrolase</fullName>
    </submittedName>
</protein>
<proteinExistence type="predicted"/>
<sequence length="406" mass="42511">MPEGDGASAMNGLSPKTMNPELFETLTGWRRHLHANPAPTLDEGPTATYVAARLRELGVTEIAEGIGGHGLVATLRRGGGNRSVGLRADMDALPIQEAATDLPWASTRPGVMHACGHDGHTVALLGAAALLLEDKSWSGTVHLVFQPAEEGGGGARSMVADGLFERFPMDRIFGWHNWPGLPVGTIAVHDGAVMAAGRRFEIVIRGHAGHAALPHLTRDPILAAGHAITAVQSIVARSVDPMKTAVCSLTTIHGGEAMNQIAAEVVLNGTIRFIDDEVGALMIERLRAIAAGLEASFGVRAEVRVLSGVDATINHPAERELAAEAAAAVAPLRRDVGPAMTGEDFSAFLQKVPGAFVWIGNGPAEGGRELHNPHYDFDDRVLPVASGYLAETAKRALSARDGSSGG</sequence>